<dbReference type="SUPFAM" id="SSF56219">
    <property type="entry name" value="DNase I-like"/>
    <property type="match status" value="1"/>
</dbReference>
<dbReference type="RefSeq" id="WP_147871159.1">
    <property type="nucleotide sequence ID" value="NZ_CP036264.1"/>
</dbReference>
<keyword evidence="3" id="KW-0269">Exonuclease</keyword>
<feature type="domain" description="Endonuclease/exonuclease/phosphatase" evidence="2">
    <location>
        <begin position="99"/>
        <end position="316"/>
    </location>
</feature>
<organism evidence="3 4">
    <name type="scientific">Stieleria maiorica</name>
    <dbReference type="NCBI Taxonomy" id="2795974"/>
    <lineage>
        <taxon>Bacteria</taxon>
        <taxon>Pseudomonadati</taxon>
        <taxon>Planctomycetota</taxon>
        <taxon>Planctomycetia</taxon>
        <taxon>Pirellulales</taxon>
        <taxon>Pirellulaceae</taxon>
        <taxon>Stieleria</taxon>
    </lineage>
</organism>
<feature type="transmembrane region" description="Helical" evidence="1">
    <location>
        <begin position="64"/>
        <end position="82"/>
    </location>
</feature>
<keyword evidence="1" id="KW-0812">Transmembrane</keyword>
<keyword evidence="3" id="KW-0540">Nuclease</keyword>
<dbReference type="AlphaFoldDB" id="A0A5B9MPB2"/>
<keyword evidence="1" id="KW-1133">Transmembrane helix</keyword>
<sequence>MRRATLILAILYLLLLVIGAALMHTRLNSYWLITVFLFSPRWVVALPLLLLVPLTLVFRRRLAPVYLIHVGLVLFPILDFQLPRFAPASSEVRPTLRVLTCNVGGGTLDDRRLIELLRDHEIDVMMLQECTQAVADPLFEQLGWNRRQLHHVVIASPLELSRPRVLGRQPRNNFHAVAAIGCQLTLPQGERVQLASIHLPTFRPALEKIQHFDFQRGPEAIDRLGQTRRGIAKQVAEAVGDVDLPTMLAGDFNVPVESVFYRDYWGEYQNAFSIAGGGLGYTKYTRLHGIRIDHILADQNWDVLAAHVGPDLGGDHRPVIAEFARRSSQ</sequence>
<keyword evidence="1" id="KW-0472">Membrane</keyword>
<dbReference type="InterPro" id="IPR036691">
    <property type="entry name" value="Endo/exonu/phosph_ase_sf"/>
</dbReference>
<keyword evidence="3" id="KW-0255">Endonuclease</keyword>
<dbReference type="GO" id="GO:0004527">
    <property type="term" value="F:exonuclease activity"/>
    <property type="evidence" value="ECO:0007669"/>
    <property type="project" value="UniProtKB-KW"/>
</dbReference>
<feature type="transmembrane region" description="Helical" evidence="1">
    <location>
        <begin position="29"/>
        <end position="52"/>
    </location>
</feature>
<name>A0A5B9MPB2_9BACT</name>
<keyword evidence="3" id="KW-0378">Hydrolase</keyword>
<evidence type="ECO:0000256" key="1">
    <source>
        <dbReference type="SAM" id="Phobius"/>
    </source>
</evidence>
<gene>
    <name evidence="3" type="ORF">Mal15_62750</name>
</gene>
<dbReference type="KEGG" id="smam:Mal15_62750"/>
<dbReference type="Proteomes" id="UP000321353">
    <property type="component" value="Chromosome"/>
</dbReference>
<dbReference type="EMBL" id="CP036264">
    <property type="protein sequence ID" value="QEG02190.1"/>
    <property type="molecule type" value="Genomic_DNA"/>
</dbReference>
<dbReference type="GO" id="GO:0004519">
    <property type="term" value="F:endonuclease activity"/>
    <property type="evidence" value="ECO:0007669"/>
    <property type="project" value="UniProtKB-KW"/>
</dbReference>
<proteinExistence type="predicted"/>
<dbReference type="Pfam" id="PF03372">
    <property type="entry name" value="Exo_endo_phos"/>
    <property type="match status" value="1"/>
</dbReference>
<protein>
    <submittedName>
        <fullName evidence="3">Endonuclease/Exonuclease/phosphatase family protein</fullName>
    </submittedName>
</protein>
<evidence type="ECO:0000313" key="4">
    <source>
        <dbReference type="Proteomes" id="UP000321353"/>
    </source>
</evidence>
<dbReference type="Gene3D" id="3.60.10.10">
    <property type="entry name" value="Endonuclease/exonuclease/phosphatase"/>
    <property type="match status" value="1"/>
</dbReference>
<evidence type="ECO:0000259" key="2">
    <source>
        <dbReference type="Pfam" id="PF03372"/>
    </source>
</evidence>
<accession>A0A5B9MPB2</accession>
<reference evidence="3 4" key="1">
    <citation type="submission" date="2019-02" db="EMBL/GenBank/DDBJ databases">
        <title>Planctomycetal bacteria perform biofilm scaping via a novel small molecule.</title>
        <authorList>
            <person name="Jeske O."/>
            <person name="Boedeker C."/>
            <person name="Wiegand S."/>
            <person name="Breitling P."/>
            <person name="Kallscheuer N."/>
            <person name="Jogler M."/>
            <person name="Rohde M."/>
            <person name="Petersen J."/>
            <person name="Medema M.H."/>
            <person name="Surup F."/>
            <person name="Jogler C."/>
        </authorList>
    </citation>
    <scope>NUCLEOTIDE SEQUENCE [LARGE SCALE GENOMIC DNA]</scope>
    <source>
        <strain evidence="3 4">Mal15</strain>
    </source>
</reference>
<evidence type="ECO:0000313" key="3">
    <source>
        <dbReference type="EMBL" id="QEG02190.1"/>
    </source>
</evidence>
<dbReference type="InterPro" id="IPR005135">
    <property type="entry name" value="Endo/exonuclease/phosphatase"/>
</dbReference>
<keyword evidence="4" id="KW-1185">Reference proteome</keyword>